<evidence type="ECO:0000313" key="5">
    <source>
        <dbReference type="Proteomes" id="UP000003980"/>
    </source>
</evidence>
<dbReference type="PANTHER" id="PTHR42796:SF4">
    <property type="entry name" value="FUMARYLACETOACETATE HYDROLASE DOMAIN-CONTAINING PROTEIN 2A"/>
    <property type="match status" value="1"/>
</dbReference>
<evidence type="ECO:0000256" key="1">
    <source>
        <dbReference type="ARBA" id="ARBA00010211"/>
    </source>
</evidence>
<keyword evidence="2" id="KW-0479">Metal-binding</keyword>
<accession>H2C1Y9</accession>
<dbReference type="GO" id="GO:0046872">
    <property type="term" value="F:metal ion binding"/>
    <property type="evidence" value="ECO:0007669"/>
    <property type="project" value="UniProtKB-KW"/>
</dbReference>
<dbReference type="AlphaFoldDB" id="H2C1Y9"/>
<dbReference type="eggNOG" id="arCOG00235">
    <property type="taxonomic scope" value="Archaea"/>
</dbReference>
<proteinExistence type="inferred from homology"/>
<evidence type="ECO:0000256" key="2">
    <source>
        <dbReference type="ARBA" id="ARBA00022723"/>
    </source>
</evidence>
<dbReference type="GO" id="GO:0016853">
    <property type="term" value="F:isomerase activity"/>
    <property type="evidence" value="ECO:0007669"/>
    <property type="project" value="UniProtKB-ARBA"/>
</dbReference>
<dbReference type="HOGENOM" id="CLU_028458_3_1_2"/>
<feature type="domain" description="Fumarylacetoacetase-like C-terminal" evidence="3">
    <location>
        <begin position="93"/>
        <end position="302"/>
    </location>
</feature>
<sequence>MKLLNFSVGESGPRLGVLLEGRILDVKRAYMQLKDFEPPSWFDSVDNVVRGGEDALGLLRKFVDALTNSERERLSLPLDSVTYHPPILRPEKVLNMSVNYASHGKEAGRNNIYKEPFLFVKLPSCLIGHERPIVLPRSSSQVDYEGELAVVMGRRGKYVSASEAFKYVIGYTIMNDVSFRDRRIHPATPDFGLNWLHGKSLDSGSPVGPWLVTKDEIPDPHNLSLVTTVNGEVRQNDNTRNMIFKIPEIIEYASEDITLRPGDIISTGTPAGVGLGTGKYLRKGDLVSVKIEGIGELRNPVQ</sequence>
<dbReference type="InterPro" id="IPR011234">
    <property type="entry name" value="Fumarylacetoacetase-like_C"/>
</dbReference>
<dbReference type="InterPro" id="IPR036663">
    <property type="entry name" value="Fumarylacetoacetase_C_sf"/>
</dbReference>
<evidence type="ECO:0000313" key="4">
    <source>
        <dbReference type="EMBL" id="EHP70260.1"/>
    </source>
</evidence>
<evidence type="ECO:0000259" key="3">
    <source>
        <dbReference type="Pfam" id="PF01557"/>
    </source>
</evidence>
<dbReference type="InterPro" id="IPR051121">
    <property type="entry name" value="FAH"/>
</dbReference>
<dbReference type="SUPFAM" id="SSF56529">
    <property type="entry name" value="FAH"/>
    <property type="match status" value="1"/>
</dbReference>
<comment type="similarity">
    <text evidence="1">Belongs to the FAH family.</text>
</comment>
<reference evidence="4 5" key="1">
    <citation type="submission" date="2012-01" db="EMBL/GenBank/DDBJ databases">
        <title>Improved High-Quality Draft sequence of Metallosphaera yellowstonensis MK1.</title>
        <authorList>
            <consortium name="US DOE Joint Genome Institute"/>
            <person name="Lucas S."/>
            <person name="Han J."/>
            <person name="Cheng J.-F."/>
            <person name="Goodwin L."/>
            <person name="Pitluck S."/>
            <person name="Peters L."/>
            <person name="Teshima H."/>
            <person name="Detter J.C."/>
            <person name="Han C."/>
            <person name="Tapia R."/>
            <person name="Land M."/>
            <person name="Hauser L."/>
            <person name="Kyrpides N."/>
            <person name="Kozubal M."/>
            <person name="Macur R.E."/>
            <person name="Jay Z."/>
            <person name="Inskeep W."/>
            <person name="Woyke T."/>
        </authorList>
    </citation>
    <scope>NUCLEOTIDE SEQUENCE [LARGE SCALE GENOMIC DNA]</scope>
    <source>
        <strain evidence="4 5">MK1</strain>
    </source>
</reference>
<dbReference type="Proteomes" id="UP000003980">
    <property type="component" value="Unassembled WGS sequence"/>
</dbReference>
<dbReference type="STRING" id="671065.MetMK1DRAFT_00007620"/>
<keyword evidence="5" id="KW-1185">Reference proteome</keyword>
<dbReference type="RefSeq" id="WP_009070840.1">
    <property type="nucleotide sequence ID" value="NZ_JH597761.1"/>
</dbReference>
<dbReference type="FunFam" id="3.90.850.10:FF:000002">
    <property type="entry name" value="2-hydroxyhepta-2,4-diene-1,7-dioate isomerase"/>
    <property type="match status" value="1"/>
</dbReference>
<gene>
    <name evidence="4" type="ORF">MetMK1DRAFT_00007620</name>
</gene>
<organism evidence="4 5">
    <name type="scientific">Metallosphaera yellowstonensis MK1</name>
    <dbReference type="NCBI Taxonomy" id="671065"/>
    <lineage>
        <taxon>Archaea</taxon>
        <taxon>Thermoproteota</taxon>
        <taxon>Thermoprotei</taxon>
        <taxon>Sulfolobales</taxon>
        <taxon>Sulfolobaceae</taxon>
        <taxon>Metallosphaera</taxon>
    </lineage>
</organism>
<dbReference type="GO" id="GO:0019752">
    <property type="term" value="P:carboxylic acid metabolic process"/>
    <property type="evidence" value="ECO:0007669"/>
    <property type="project" value="UniProtKB-ARBA"/>
</dbReference>
<name>H2C1Y9_9CREN</name>
<dbReference type="OrthoDB" id="6242at2157"/>
<dbReference type="EMBL" id="JH597761">
    <property type="protein sequence ID" value="EHP70260.1"/>
    <property type="molecule type" value="Genomic_DNA"/>
</dbReference>
<dbReference type="Gene3D" id="3.90.850.10">
    <property type="entry name" value="Fumarylacetoacetase-like, C-terminal domain"/>
    <property type="match status" value="1"/>
</dbReference>
<dbReference type="PANTHER" id="PTHR42796">
    <property type="entry name" value="FUMARYLACETOACETATE HYDROLASE DOMAIN-CONTAINING PROTEIN 2A-RELATED"/>
    <property type="match status" value="1"/>
</dbReference>
<protein>
    <submittedName>
        <fullName evidence="4">2-keto-4-pentenoate hydratase/2-oxohepta-3-ene-1,7-dioic acid hydratase</fullName>
    </submittedName>
</protein>
<dbReference type="Pfam" id="PF01557">
    <property type="entry name" value="FAA_hydrolase"/>
    <property type="match status" value="1"/>
</dbReference>